<sequence length="60" mass="6378">MPFEQSSSPQILTFEYEAAAAVENNKKTICVNVDGISITTDREAACKAPMSAKEAANLTA</sequence>
<name>A0AA38ZY17_VITRO</name>
<protein>
    <submittedName>
        <fullName evidence="1">Uncharacterized protein</fullName>
    </submittedName>
</protein>
<gene>
    <name evidence="1" type="ORF">PVL29_009298</name>
</gene>
<evidence type="ECO:0000313" key="1">
    <source>
        <dbReference type="EMBL" id="KAJ9697413.1"/>
    </source>
</evidence>
<comment type="caution">
    <text evidence="1">The sequence shown here is derived from an EMBL/GenBank/DDBJ whole genome shotgun (WGS) entry which is preliminary data.</text>
</comment>
<dbReference type="Proteomes" id="UP001168098">
    <property type="component" value="Unassembled WGS sequence"/>
</dbReference>
<proteinExistence type="predicted"/>
<evidence type="ECO:0000313" key="2">
    <source>
        <dbReference type="Proteomes" id="UP001168098"/>
    </source>
</evidence>
<organism evidence="1 2">
    <name type="scientific">Vitis rotundifolia</name>
    <name type="common">Muscadine grape</name>
    <dbReference type="NCBI Taxonomy" id="103349"/>
    <lineage>
        <taxon>Eukaryota</taxon>
        <taxon>Viridiplantae</taxon>
        <taxon>Streptophyta</taxon>
        <taxon>Embryophyta</taxon>
        <taxon>Tracheophyta</taxon>
        <taxon>Spermatophyta</taxon>
        <taxon>Magnoliopsida</taxon>
        <taxon>eudicotyledons</taxon>
        <taxon>Gunneridae</taxon>
        <taxon>Pentapetalae</taxon>
        <taxon>rosids</taxon>
        <taxon>Vitales</taxon>
        <taxon>Vitaceae</taxon>
        <taxon>Viteae</taxon>
        <taxon>Vitis</taxon>
    </lineage>
</organism>
<dbReference type="AlphaFoldDB" id="A0AA38ZY17"/>
<reference evidence="1 2" key="1">
    <citation type="journal article" date="2023" name="BMC Biotechnol.">
        <title>Vitis rotundifolia cv Carlos genome sequencing.</title>
        <authorList>
            <person name="Huff M."/>
            <person name="Hulse-Kemp A."/>
            <person name="Scheffler B."/>
            <person name="Youngblood R."/>
            <person name="Simpson S."/>
            <person name="Babiker E."/>
            <person name="Staton M."/>
        </authorList>
    </citation>
    <scope>NUCLEOTIDE SEQUENCE [LARGE SCALE GENOMIC DNA]</scope>
    <source>
        <tissue evidence="1">Leaf</tissue>
    </source>
</reference>
<dbReference type="EMBL" id="JARBHA010000007">
    <property type="protein sequence ID" value="KAJ9697413.1"/>
    <property type="molecule type" value="Genomic_DNA"/>
</dbReference>
<keyword evidence="2" id="KW-1185">Reference proteome</keyword>
<accession>A0AA38ZY17</accession>